<evidence type="ECO:0000313" key="1">
    <source>
        <dbReference type="EMBL" id="KYN26275.1"/>
    </source>
</evidence>
<dbReference type="EMBL" id="LOMK01000001">
    <property type="protein sequence ID" value="KYN26275.1"/>
    <property type="molecule type" value="Genomic_DNA"/>
</dbReference>
<protein>
    <submittedName>
        <fullName evidence="1">Uncharacterized protein</fullName>
    </submittedName>
</protein>
<sequence>MINLILTAAIYSATACAPNTGVESYDATVATALAKGAVSQRLGSVISAKTTYTKSTSENGDTVDDSDEITETIQVESNHQFGSVSIKQSGYTVVQGENQYCVELEINEF</sequence>
<evidence type="ECO:0000313" key="2">
    <source>
        <dbReference type="Proteomes" id="UP000075349"/>
    </source>
</evidence>
<name>A0A151JKI9_9VIBR</name>
<dbReference type="Proteomes" id="UP000075349">
    <property type="component" value="Unassembled WGS sequence"/>
</dbReference>
<gene>
    <name evidence="1" type="ORF">AUQ44_14360</name>
</gene>
<comment type="caution">
    <text evidence="1">The sequence shown here is derived from an EMBL/GenBank/DDBJ whole genome shotgun (WGS) entry which is preliminary data.</text>
</comment>
<accession>A0A151JKI9</accession>
<reference evidence="2" key="1">
    <citation type="submission" date="2015-12" db="EMBL/GenBank/DDBJ databases">
        <authorList>
            <person name="Tarr C.L."/>
            <person name="Gladney L.M."/>
        </authorList>
    </citation>
    <scope>NUCLEOTIDE SEQUENCE [LARGE SCALE GENOMIC DNA]</scope>
    <source>
        <strain evidence="2">2756-81</strain>
    </source>
</reference>
<organism evidence="1 2">
    <name type="scientific">Vibrio cidicii</name>
    <dbReference type="NCBI Taxonomy" id="1763883"/>
    <lineage>
        <taxon>Bacteria</taxon>
        <taxon>Pseudomonadati</taxon>
        <taxon>Pseudomonadota</taxon>
        <taxon>Gammaproteobacteria</taxon>
        <taxon>Vibrionales</taxon>
        <taxon>Vibrionaceae</taxon>
        <taxon>Vibrio</taxon>
    </lineage>
</organism>
<proteinExistence type="predicted"/>
<dbReference type="AlphaFoldDB" id="A0A151JKI9"/>